<reference evidence="2 3" key="1">
    <citation type="submission" date="2018-04" db="EMBL/GenBank/DDBJ databases">
        <authorList>
            <person name="Huttner S."/>
            <person name="Dainat J."/>
        </authorList>
    </citation>
    <scope>NUCLEOTIDE SEQUENCE [LARGE SCALE GENOMIC DNA]</scope>
</reference>
<name>A0A3S4BFW6_9PEZI</name>
<dbReference type="Proteomes" id="UP000289323">
    <property type="component" value="Unassembled WGS sequence"/>
</dbReference>
<dbReference type="EMBL" id="OUUZ01000001">
    <property type="protein sequence ID" value="SPQ19017.1"/>
    <property type="molecule type" value="Genomic_DNA"/>
</dbReference>
<feature type="compositionally biased region" description="Acidic residues" evidence="1">
    <location>
        <begin position="259"/>
        <end position="272"/>
    </location>
</feature>
<feature type="compositionally biased region" description="Basic and acidic residues" evidence="1">
    <location>
        <begin position="273"/>
        <end position="284"/>
    </location>
</feature>
<dbReference type="AlphaFoldDB" id="A0A3S4BFW6"/>
<proteinExistence type="predicted"/>
<gene>
    <name evidence="2" type="ORF">TT172_LOCUS1436</name>
</gene>
<evidence type="ECO:0000313" key="3">
    <source>
        <dbReference type="Proteomes" id="UP000289323"/>
    </source>
</evidence>
<organism evidence="2 3">
    <name type="scientific">Thermothielavioides terrestris</name>
    <dbReference type="NCBI Taxonomy" id="2587410"/>
    <lineage>
        <taxon>Eukaryota</taxon>
        <taxon>Fungi</taxon>
        <taxon>Dikarya</taxon>
        <taxon>Ascomycota</taxon>
        <taxon>Pezizomycotina</taxon>
        <taxon>Sordariomycetes</taxon>
        <taxon>Sordariomycetidae</taxon>
        <taxon>Sordariales</taxon>
        <taxon>Chaetomiaceae</taxon>
        <taxon>Thermothielavioides</taxon>
    </lineage>
</organism>
<accession>A0A3S4BFW6</accession>
<protein>
    <submittedName>
        <fullName evidence="2">8864f935-279e-4920-8fd5-1341344e408c</fullName>
    </submittedName>
</protein>
<feature type="compositionally biased region" description="Polar residues" evidence="1">
    <location>
        <begin position="230"/>
        <end position="242"/>
    </location>
</feature>
<sequence length="284" mass="31759">MGTRHLICIFWKGKWYLAQYGQFDGYPEGQGVKIINFLSVARNVENLKAGLEHIYEPTSEELDAIWEECEAWDANRRAQQQQPSSIFERNMYGINQLYPSLARDTSAGILGIIARAAQTEEEDRAEKKPKKIPVHLELEFANDTLFCEWVYVIDLDKEVLEVYGGGERKHDGHRFKDVGPEDAAVPAFLCSFAFSEIYLMKSPEEFLEKAQVLAAKRAQTRATVAGASGPTVTGASGPTVTGVSEEDVAELYKENEAGDKEEEEGEGEDEEEKVISEGRVQDGR</sequence>
<evidence type="ECO:0000256" key="1">
    <source>
        <dbReference type="SAM" id="MobiDB-lite"/>
    </source>
</evidence>
<evidence type="ECO:0000313" key="2">
    <source>
        <dbReference type="EMBL" id="SPQ19017.1"/>
    </source>
</evidence>
<feature type="region of interest" description="Disordered" evidence="1">
    <location>
        <begin position="225"/>
        <end position="284"/>
    </location>
</feature>